<protein>
    <recommendedName>
        <fullName evidence="10">Pectate lyase superfamily protein</fullName>
    </recommendedName>
</protein>
<dbReference type="GO" id="GO:0005576">
    <property type="term" value="C:extracellular region"/>
    <property type="evidence" value="ECO:0007669"/>
    <property type="project" value="UniProtKB-SubCell"/>
</dbReference>
<keyword evidence="9" id="KW-1185">Reference proteome</keyword>
<feature type="signal peptide" evidence="4">
    <location>
        <begin position="1"/>
        <end position="22"/>
    </location>
</feature>
<comment type="subcellular location">
    <subcellularLocation>
        <location evidence="1">Secreted</location>
    </subcellularLocation>
</comment>
<sequence>MKYRYLITIIALLVVTFRPANAQIKLQAIEDCYINNGEFANDNFGDATKLLIKNGSAGYTREILLKFRNKKNIEVKTAVLFVRGRNFAKDDKKLIIDVLGSDSNWKESKVNWNSKPKAYGTIGTFELIATPKSEWHTVVLDADYVNKHLQEGNLSVTLVQKENNGLMGFILSKESEWAGKIGGMQAYLELNGELPENNENTDATLNATVSPEISQEVILSGPKTISVTTDYSISPNGFSTEELIVKGSSDPQKQVECFLSYDIGSIDGYVVKASLYLNAKALQGAANIQLYDGKGSKLTTPVTWEKRPSTMSNVGNVTIDNNDEFKLYQIDISKFVRTNHNTGKQYCTILLKGDDNGNPVEIGSLASNSKRSFLVVNTIDRKKQETHSDQALAPVYPDVKEDNRLWEQWIKKNPLPENGWVPELWKKYVCQGGISQLHNFSYAGYKYGEEAIPEIQNVRLKVTDFGAVPNDEIDDTDAIQKALDKISNKGGVLLFPKGKYIINGDVDEFKKLTLNSSNVIIRGEGSGNDGTVLFMANKFLPPDGWGDFIFEVGNKKPHLENKAFTELSQNARRGTFQIEVEDASNFSKGDNIQIYLKSHVVNGKRQQELGQILTYPLVPEIEWTNFKKFSPYNTFNQIVSINNNTITLKKPLDIDMDLKWKPTVKRQAFYENIGFENIRFEGNWHGPYIHHGSREMDYGWCALRIANACNSWVKNVAFHNLTWDLTVLESANVTVQNVTVSGTDGHHGIKAPGSSSVLVKDCEFTAHRTHNIGGSGAMDGCVFTNIKITDPHGTIDSHGGGFPVYNLFENITNVKVSGAGSIDNMPHMGRENVFWNLHAQAKEKSSHHSELDNEFFPYGVWNYYDSIKKRGGISFDCYKLYPGSVVIGVYNDAKALQIGQNSEDRNEDFIYVEGLNRTNVWPASLYNAQFNMRLKK</sequence>
<dbReference type="Pfam" id="PF16315">
    <property type="entry name" value="DUF4955"/>
    <property type="match status" value="1"/>
</dbReference>
<feature type="domain" description="Carbohydrate-binding module family 96" evidence="7">
    <location>
        <begin position="240"/>
        <end position="377"/>
    </location>
</feature>
<evidence type="ECO:0000259" key="6">
    <source>
        <dbReference type="Pfam" id="PF16315"/>
    </source>
</evidence>
<dbReference type="InterPro" id="IPR012334">
    <property type="entry name" value="Pectin_lyas_fold"/>
</dbReference>
<dbReference type="Pfam" id="PF12708">
    <property type="entry name" value="Pect-lyase_RHGA_epim"/>
    <property type="match status" value="1"/>
</dbReference>
<evidence type="ECO:0000313" key="9">
    <source>
        <dbReference type="Proteomes" id="UP000184164"/>
    </source>
</evidence>
<dbReference type="InterPro" id="IPR055372">
    <property type="entry name" value="CBM96"/>
</dbReference>
<dbReference type="Gene3D" id="2.160.20.10">
    <property type="entry name" value="Single-stranded right-handed beta-helix, Pectin lyase-like"/>
    <property type="match status" value="2"/>
</dbReference>
<evidence type="ECO:0000259" key="5">
    <source>
        <dbReference type="Pfam" id="PF12708"/>
    </source>
</evidence>
<dbReference type="Pfam" id="PF24517">
    <property type="entry name" value="CBM96"/>
    <property type="match status" value="2"/>
</dbReference>
<dbReference type="InterPro" id="IPR011050">
    <property type="entry name" value="Pectin_lyase_fold/virulence"/>
</dbReference>
<feature type="domain" description="Carbohydrate-binding module family 96" evidence="7">
    <location>
        <begin position="24"/>
        <end position="175"/>
    </location>
</feature>
<evidence type="ECO:0000259" key="7">
    <source>
        <dbReference type="Pfam" id="PF24517"/>
    </source>
</evidence>
<dbReference type="STRING" id="1484053.SAMN05444274_101174"/>
<dbReference type="InterPro" id="IPR032532">
    <property type="entry name" value="DUF4955"/>
</dbReference>
<dbReference type="InterPro" id="IPR024535">
    <property type="entry name" value="RHGA/B-epi-like_pectate_lyase"/>
</dbReference>
<dbReference type="SUPFAM" id="SSF51126">
    <property type="entry name" value="Pectin lyase-like"/>
    <property type="match status" value="1"/>
</dbReference>
<evidence type="ECO:0000256" key="1">
    <source>
        <dbReference type="ARBA" id="ARBA00004613"/>
    </source>
</evidence>
<reference evidence="8 9" key="1">
    <citation type="submission" date="2016-11" db="EMBL/GenBank/DDBJ databases">
        <authorList>
            <person name="Jaros S."/>
            <person name="Januszkiewicz K."/>
            <person name="Wedrychowicz H."/>
        </authorList>
    </citation>
    <scope>NUCLEOTIDE SEQUENCE [LARGE SCALE GENOMIC DNA]</scope>
    <source>
        <strain evidence="8 9">DSM 26910</strain>
    </source>
</reference>
<keyword evidence="3 4" id="KW-0732">Signal</keyword>
<feature type="domain" description="DUF4955" evidence="6">
    <location>
        <begin position="769"/>
        <end position="936"/>
    </location>
</feature>
<evidence type="ECO:0000256" key="2">
    <source>
        <dbReference type="ARBA" id="ARBA00022525"/>
    </source>
</evidence>
<dbReference type="EMBL" id="FQUM01000001">
    <property type="protein sequence ID" value="SHE36627.1"/>
    <property type="molecule type" value="Genomic_DNA"/>
</dbReference>
<evidence type="ECO:0000313" key="8">
    <source>
        <dbReference type="EMBL" id="SHE36627.1"/>
    </source>
</evidence>
<evidence type="ECO:0008006" key="10">
    <source>
        <dbReference type="Google" id="ProtNLM"/>
    </source>
</evidence>
<evidence type="ECO:0000256" key="3">
    <source>
        <dbReference type="ARBA" id="ARBA00022729"/>
    </source>
</evidence>
<dbReference type="NCBIfam" id="NF033679">
    <property type="entry name" value="DNRLRE_dom"/>
    <property type="match status" value="1"/>
</dbReference>
<proteinExistence type="predicted"/>
<dbReference type="AlphaFoldDB" id="A0A1M4SX89"/>
<evidence type="ECO:0000256" key="4">
    <source>
        <dbReference type="SAM" id="SignalP"/>
    </source>
</evidence>
<feature type="domain" description="Rhamnogalacturonase A/B/Epimerase-like pectate lyase" evidence="5">
    <location>
        <begin position="461"/>
        <end position="525"/>
    </location>
</feature>
<accession>A0A1M4SX89</accession>
<name>A0A1M4SX89_9BACT</name>
<dbReference type="RefSeq" id="WP_072998078.1">
    <property type="nucleotide sequence ID" value="NZ_FQUM01000001.1"/>
</dbReference>
<gene>
    <name evidence="8" type="ORF">SAMN05444274_101174</name>
</gene>
<organism evidence="8 9">
    <name type="scientific">Mariniphaga anaerophila</name>
    <dbReference type="NCBI Taxonomy" id="1484053"/>
    <lineage>
        <taxon>Bacteria</taxon>
        <taxon>Pseudomonadati</taxon>
        <taxon>Bacteroidota</taxon>
        <taxon>Bacteroidia</taxon>
        <taxon>Marinilabiliales</taxon>
        <taxon>Prolixibacteraceae</taxon>
        <taxon>Mariniphaga</taxon>
    </lineage>
</organism>
<feature type="chain" id="PRO_5012138035" description="Pectate lyase superfamily protein" evidence="4">
    <location>
        <begin position="23"/>
        <end position="936"/>
    </location>
</feature>
<dbReference type="Proteomes" id="UP000184164">
    <property type="component" value="Unassembled WGS sequence"/>
</dbReference>
<dbReference type="OrthoDB" id="188639at2"/>
<keyword evidence="2" id="KW-0964">Secreted</keyword>